<sequence length="593" mass="66408">MNRLTVTAHCRALTPMLAGGANPWEHFELRAAELKSALRFWWRAFHDFSDLKALYYAESNVFGGKILEKDPSGKVEEKALAAPFRLEIFPTSPINFFNPGKGEKPVRERNGSIKNQPRLGDDVTNEWGDGVRYIFYAILHHKGKIHNIATKAKGRQVAKQGFRFDLRFTFPQSDEKLAAEVLRALWLLMNLGGIGARTRRGAGCFVIESFTPDISKFSFPQVPEFSPQGYKDPETYLKKGLEVILGKWFPKPLPAYTAEPGYTAFRPGLSEIHVLYNPTVGKGSGALQAMDAVGCMMKKYRYINPKNEAQDMHQALHQRTTPSFTELTKAQFGLPIIYNFRGEREFGTPGIPSIFGGYTAQGVVYDGTRHDFADKKNADRRASPLLISCHQWTDGRGYAVICHFPAPLLPDGQKIWLKAKKDYPKSHHVCEPPPAYALVDAFIQGTDKSLDKGFARLARLWTRPGAAGAAGPTSGITKPPPPPPPPPADPQARKRFYLQQAKTRADGLPWCVGEISGPPQGQTKKQKWPCILWKLAGDTLIEEPGTWWLRVDKVQPPSERARLCEGTLFLCTNQADARTENKERYLYSFTHLP</sequence>
<evidence type="ECO:0000256" key="1">
    <source>
        <dbReference type="ARBA" id="ARBA00023118"/>
    </source>
</evidence>
<dbReference type="InterPro" id="IPR007522">
    <property type="entry name" value="CRISPR-assoc_prot_TM1795"/>
</dbReference>
<dbReference type="AlphaFoldDB" id="A0A7V4LCA6"/>
<evidence type="ECO:0000256" key="2">
    <source>
        <dbReference type="SAM" id="MobiDB-lite"/>
    </source>
</evidence>
<accession>A0A7V4LCA6</accession>
<evidence type="ECO:0000259" key="3">
    <source>
        <dbReference type="Pfam" id="PF03787"/>
    </source>
</evidence>
<feature type="domain" description="CRISPR type III-associated protein" evidence="3">
    <location>
        <begin position="10"/>
        <end position="205"/>
    </location>
</feature>
<organism evidence="4">
    <name type="scientific">Desulfobacca acetoxidans</name>
    <dbReference type="NCBI Taxonomy" id="60893"/>
    <lineage>
        <taxon>Bacteria</taxon>
        <taxon>Pseudomonadati</taxon>
        <taxon>Thermodesulfobacteriota</taxon>
        <taxon>Desulfobaccia</taxon>
        <taxon>Desulfobaccales</taxon>
        <taxon>Desulfobaccaceae</taxon>
        <taxon>Desulfobacca</taxon>
    </lineage>
</organism>
<dbReference type="InterPro" id="IPR005537">
    <property type="entry name" value="RAMP_III_fam"/>
</dbReference>
<dbReference type="EMBL" id="DSXI01000231">
    <property type="protein sequence ID" value="HGS04905.1"/>
    <property type="molecule type" value="Genomic_DNA"/>
</dbReference>
<name>A0A7V4LCA6_9BACT</name>
<feature type="region of interest" description="Disordered" evidence="2">
    <location>
        <begin position="465"/>
        <end position="491"/>
    </location>
</feature>
<gene>
    <name evidence="4" type="primary">cmr1</name>
    <name evidence="4" type="ORF">ENT08_04085</name>
</gene>
<dbReference type="GO" id="GO:0051607">
    <property type="term" value="P:defense response to virus"/>
    <property type="evidence" value="ECO:0007669"/>
    <property type="project" value="UniProtKB-KW"/>
</dbReference>
<proteinExistence type="predicted"/>
<feature type="compositionally biased region" description="Pro residues" evidence="2">
    <location>
        <begin position="478"/>
        <end position="489"/>
    </location>
</feature>
<comment type="caution">
    <text evidence="4">The sequence shown here is derived from an EMBL/GenBank/DDBJ whole genome shotgun (WGS) entry which is preliminary data.</text>
</comment>
<keyword evidence="1" id="KW-0051">Antiviral defense</keyword>
<reference evidence="4" key="1">
    <citation type="journal article" date="2020" name="mSystems">
        <title>Genome- and Community-Level Interaction Insights into Carbon Utilization and Element Cycling Functions of Hydrothermarchaeota in Hydrothermal Sediment.</title>
        <authorList>
            <person name="Zhou Z."/>
            <person name="Liu Y."/>
            <person name="Xu W."/>
            <person name="Pan J."/>
            <person name="Luo Z.H."/>
            <person name="Li M."/>
        </authorList>
    </citation>
    <scope>NUCLEOTIDE SEQUENCE [LARGE SCALE GENOMIC DNA]</scope>
    <source>
        <strain evidence="4">SpSt-548</strain>
    </source>
</reference>
<dbReference type="Pfam" id="PF03787">
    <property type="entry name" value="RAMPs"/>
    <property type="match status" value="1"/>
</dbReference>
<protein>
    <submittedName>
        <fullName evidence="4">Type III-B CRISPR module RAMP protein Cmr1</fullName>
    </submittedName>
</protein>
<dbReference type="NCBIfam" id="TIGR01894">
    <property type="entry name" value="cas_TM1795_cmr1"/>
    <property type="match status" value="1"/>
</dbReference>
<evidence type="ECO:0000313" key="4">
    <source>
        <dbReference type="EMBL" id="HGS04905.1"/>
    </source>
</evidence>